<keyword evidence="11" id="KW-0234">DNA repair</keyword>
<comment type="caution">
    <text evidence="16">The sequence shown here is derived from an EMBL/GenBank/DDBJ whole genome shotgun (WGS) entry which is preliminary data.</text>
</comment>
<accession>A0A0E9NP33</accession>
<evidence type="ECO:0000313" key="17">
    <source>
        <dbReference type="Proteomes" id="UP000033140"/>
    </source>
</evidence>
<dbReference type="OMA" id="TANTIRW"/>
<comment type="similarity">
    <text evidence="3">Belongs to the EME1/MMS4 family.</text>
</comment>
<keyword evidence="5" id="KW-0479">Metal-binding</keyword>
<evidence type="ECO:0000256" key="1">
    <source>
        <dbReference type="ARBA" id="ARBA00001946"/>
    </source>
</evidence>
<keyword evidence="4" id="KW-0540">Nuclease</keyword>
<dbReference type="InterPro" id="IPR042530">
    <property type="entry name" value="EME1/EME2_C"/>
</dbReference>
<feature type="domain" description="ERCC4" evidence="15">
    <location>
        <begin position="315"/>
        <end position="579"/>
    </location>
</feature>
<dbReference type="GO" id="GO:0006302">
    <property type="term" value="P:double-strand break repair"/>
    <property type="evidence" value="ECO:0007669"/>
    <property type="project" value="TreeGrafter"/>
</dbReference>
<name>A0A0E9NP33_SAICN</name>
<evidence type="ECO:0000256" key="3">
    <source>
        <dbReference type="ARBA" id="ARBA00005313"/>
    </source>
</evidence>
<dbReference type="InterPro" id="IPR047521">
    <property type="entry name" value="XPF_nuclease_EME1_ascomycetes"/>
</dbReference>
<evidence type="ECO:0000256" key="7">
    <source>
        <dbReference type="ARBA" id="ARBA00022763"/>
    </source>
</evidence>
<dbReference type="GO" id="GO:0048476">
    <property type="term" value="C:Holliday junction resolvase complex"/>
    <property type="evidence" value="ECO:0007669"/>
    <property type="project" value="InterPro"/>
</dbReference>
<dbReference type="Proteomes" id="UP000033140">
    <property type="component" value="Unassembled WGS sequence"/>
</dbReference>
<dbReference type="CDD" id="cd20085">
    <property type="entry name" value="XPF_nuclease_Mms4"/>
    <property type="match status" value="1"/>
</dbReference>
<dbReference type="SMART" id="SM00891">
    <property type="entry name" value="ERCC4"/>
    <property type="match status" value="1"/>
</dbReference>
<keyword evidence="8" id="KW-0378">Hydrolase</keyword>
<feature type="region of interest" description="Disordered" evidence="14">
    <location>
        <begin position="229"/>
        <end position="295"/>
    </location>
</feature>
<dbReference type="EMBL" id="BACD03000049">
    <property type="protein sequence ID" value="GAO51642.1"/>
    <property type="molecule type" value="Genomic_DNA"/>
</dbReference>
<evidence type="ECO:0000256" key="13">
    <source>
        <dbReference type="ARBA" id="ARBA00023254"/>
    </source>
</evidence>
<evidence type="ECO:0000256" key="12">
    <source>
        <dbReference type="ARBA" id="ARBA00023242"/>
    </source>
</evidence>
<dbReference type="PANTHER" id="PTHR21077:SF5">
    <property type="entry name" value="CROSSOVER JUNCTION ENDONUCLEASE MMS4"/>
    <property type="match status" value="1"/>
</dbReference>
<dbReference type="FunFam" id="1.10.150.670:FF:000004">
    <property type="entry name" value="Crossover junction endonuclease EME1"/>
    <property type="match status" value="1"/>
</dbReference>
<evidence type="ECO:0000256" key="8">
    <source>
        <dbReference type="ARBA" id="ARBA00022801"/>
    </source>
</evidence>
<organism evidence="16 17">
    <name type="scientific">Saitoella complicata (strain BCRC 22490 / CBS 7301 / JCM 7358 / NBRC 10748 / NRRL Y-17804)</name>
    <dbReference type="NCBI Taxonomy" id="698492"/>
    <lineage>
        <taxon>Eukaryota</taxon>
        <taxon>Fungi</taxon>
        <taxon>Dikarya</taxon>
        <taxon>Ascomycota</taxon>
        <taxon>Taphrinomycotina</taxon>
        <taxon>Taphrinomycotina incertae sedis</taxon>
        <taxon>Saitoella</taxon>
    </lineage>
</organism>
<keyword evidence="6" id="KW-0255">Endonuclease</keyword>
<sequence length="626" mass="69494">MSYDTSIDLTANDFQVIDQIVLESTRQKTASQPARRKQEDVILIEETPFLSRTRPPALAAAVDLTPGDDLPSISDVFAGRSRRPALSKTTSDIEVTSSTTIETETVTAYTQRKSADLIILSSSPVLAPQLIRKRKRLPAHEIDLSSPIERGAPLPRLRLTKSKSDVTPVVHLETSAALIRLPPKIDDRTLSMLAALDNYSADIAKESSEKNKKENVDILGSGSKVIEKDIQETTNKPKAKPRKVLSEEEKRTQEEAKTAEKERKEEEKRQKLLDKQREKEAKAAEKAQKEAEKRKDQELVALNRLKTSKKDCTPEMIVDIDGHLLGTALGQHLRSFLEPLSVEHTEWESPTANTIRWRRKVSSRYDESAGYFVPIPPEIQTENRVLCFMKAKELADLVGADGAGLDTHAILLKSTFPSARPIYMIEGLAALFRRMKTAKNRQYTAAVRNALLEEEGDPAPSQSRRKQKEVEEVDEELVEEALISLQITHECLIVHTTAPADSAEWIAILTSDIATIPYKTTRQNLSTSFCVDVGQVKTGIDIKDTFSKMLQEVQRVTPQVAAGVMQKYPSLPELLEGFKKKGPEALANVPIGATKTGALSSRTIGVALSKKIHNVFTNRDPAVDAF</sequence>
<evidence type="ECO:0000259" key="15">
    <source>
        <dbReference type="SMART" id="SM00891"/>
    </source>
</evidence>
<keyword evidence="7" id="KW-0227">DNA damage</keyword>
<proteinExistence type="inferred from homology"/>
<dbReference type="Pfam" id="PF21292">
    <property type="entry name" value="EME1-MUS81_C"/>
    <property type="match status" value="1"/>
</dbReference>
<dbReference type="Gene3D" id="3.40.50.10130">
    <property type="match status" value="1"/>
</dbReference>
<comment type="cofactor">
    <cofactor evidence="1">
        <name>Mg(2+)</name>
        <dbReference type="ChEBI" id="CHEBI:18420"/>
    </cofactor>
</comment>
<dbReference type="GO" id="GO:0031297">
    <property type="term" value="P:replication fork processing"/>
    <property type="evidence" value="ECO:0007669"/>
    <property type="project" value="TreeGrafter"/>
</dbReference>
<evidence type="ECO:0000256" key="6">
    <source>
        <dbReference type="ARBA" id="ARBA00022759"/>
    </source>
</evidence>
<keyword evidence="17" id="KW-1185">Reference proteome</keyword>
<keyword evidence="12" id="KW-0539">Nucleus</keyword>
<keyword evidence="13" id="KW-0469">Meiosis</keyword>
<dbReference type="InterPro" id="IPR006166">
    <property type="entry name" value="ERCC4_domain"/>
</dbReference>
<protein>
    <recommendedName>
        <fullName evidence="15">ERCC4 domain-containing protein</fullName>
    </recommendedName>
</protein>
<reference evidence="16 17" key="2">
    <citation type="journal article" date="2014" name="J. Gen. Appl. Microbiol.">
        <title>The early diverging ascomycetous budding yeast Saitoella complicata has three histone deacetylases belonging to the Clr6, Hos2, and Rpd3 lineages.</title>
        <authorList>
            <person name="Nishida H."/>
            <person name="Matsumoto T."/>
            <person name="Kondo S."/>
            <person name="Hamamoto M."/>
            <person name="Yoshikawa H."/>
        </authorList>
    </citation>
    <scope>NUCLEOTIDE SEQUENCE [LARGE SCALE GENOMIC DNA]</scope>
    <source>
        <strain evidence="16 17">NRRL Y-17804</strain>
    </source>
</reference>
<feature type="compositionally biased region" description="Basic and acidic residues" evidence="14">
    <location>
        <begin position="244"/>
        <end position="295"/>
    </location>
</feature>
<dbReference type="GO" id="GO:0046872">
    <property type="term" value="F:metal ion binding"/>
    <property type="evidence" value="ECO:0007669"/>
    <property type="project" value="UniProtKB-KW"/>
</dbReference>
<dbReference type="AlphaFoldDB" id="A0A0E9NP33"/>
<dbReference type="GO" id="GO:0008821">
    <property type="term" value="F:crossover junction DNA endonuclease activity"/>
    <property type="evidence" value="ECO:0007669"/>
    <property type="project" value="TreeGrafter"/>
</dbReference>
<reference evidence="16 17" key="1">
    <citation type="journal article" date="2011" name="J. Gen. Appl. Microbiol.">
        <title>Draft genome sequencing of the enigmatic yeast Saitoella complicata.</title>
        <authorList>
            <person name="Nishida H."/>
            <person name="Hamamoto M."/>
            <person name="Sugiyama J."/>
        </authorList>
    </citation>
    <scope>NUCLEOTIDE SEQUENCE [LARGE SCALE GENOMIC DNA]</scope>
    <source>
        <strain evidence="16 17">NRRL Y-17804</strain>
    </source>
</reference>
<reference evidence="16 17" key="3">
    <citation type="journal article" date="2015" name="Genome Announc.">
        <title>Draft Genome Sequence of the Archiascomycetous Yeast Saitoella complicata.</title>
        <authorList>
            <person name="Yamauchi K."/>
            <person name="Kondo S."/>
            <person name="Hamamoto M."/>
            <person name="Takahashi Y."/>
            <person name="Ogura Y."/>
            <person name="Hayashi T."/>
            <person name="Nishida H."/>
        </authorList>
    </citation>
    <scope>NUCLEOTIDE SEQUENCE [LARGE SCALE GENOMIC DNA]</scope>
    <source>
        <strain evidence="16 17">NRRL Y-17804</strain>
    </source>
</reference>
<dbReference type="PANTHER" id="PTHR21077">
    <property type="entry name" value="EME1 PROTEIN"/>
    <property type="match status" value="1"/>
</dbReference>
<dbReference type="GO" id="GO:0031573">
    <property type="term" value="P:mitotic intra-S DNA damage checkpoint signaling"/>
    <property type="evidence" value="ECO:0007669"/>
    <property type="project" value="TreeGrafter"/>
</dbReference>
<evidence type="ECO:0000313" key="16">
    <source>
        <dbReference type="EMBL" id="GAO51642.1"/>
    </source>
</evidence>
<evidence type="ECO:0000256" key="4">
    <source>
        <dbReference type="ARBA" id="ARBA00022722"/>
    </source>
</evidence>
<dbReference type="Gene3D" id="1.10.150.670">
    <property type="entry name" value="Crossover junction endonuclease EME1, DNA-binding domain"/>
    <property type="match status" value="1"/>
</dbReference>
<dbReference type="GO" id="GO:0000712">
    <property type="term" value="P:resolution of meiotic recombination intermediates"/>
    <property type="evidence" value="ECO:0007669"/>
    <property type="project" value="TreeGrafter"/>
</dbReference>
<dbReference type="Pfam" id="PF02732">
    <property type="entry name" value="ERCC4"/>
    <property type="match status" value="1"/>
</dbReference>
<dbReference type="STRING" id="698492.A0A0E9NP33"/>
<dbReference type="GO" id="GO:0005634">
    <property type="term" value="C:nucleus"/>
    <property type="evidence" value="ECO:0007669"/>
    <property type="project" value="UniProtKB-SubCell"/>
</dbReference>
<evidence type="ECO:0000256" key="10">
    <source>
        <dbReference type="ARBA" id="ARBA00023172"/>
    </source>
</evidence>
<dbReference type="GO" id="GO:0003677">
    <property type="term" value="F:DNA binding"/>
    <property type="evidence" value="ECO:0007669"/>
    <property type="project" value="InterPro"/>
</dbReference>
<dbReference type="InterPro" id="IPR033310">
    <property type="entry name" value="Mms4/EME1/EME2"/>
</dbReference>
<evidence type="ECO:0000256" key="14">
    <source>
        <dbReference type="SAM" id="MobiDB-lite"/>
    </source>
</evidence>
<keyword evidence="10" id="KW-0233">DNA recombination</keyword>
<evidence type="ECO:0000256" key="5">
    <source>
        <dbReference type="ARBA" id="ARBA00022723"/>
    </source>
</evidence>
<evidence type="ECO:0000256" key="11">
    <source>
        <dbReference type="ARBA" id="ARBA00023204"/>
    </source>
</evidence>
<evidence type="ECO:0000256" key="2">
    <source>
        <dbReference type="ARBA" id="ARBA00004123"/>
    </source>
</evidence>
<comment type="subcellular location">
    <subcellularLocation>
        <location evidence="2">Nucleus</location>
    </subcellularLocation>
</comment>
<evidence type="ECO:0000256" key="9">
    <source>
        <dbReference type="ARBA" id="ARBA00022842"/>
    </source>
</evidence>
<gene>
    <name evidence="16" type="ORF">G7K_5737-t1</name>
</gene>
<keyword evidence="9" id="KW-0460">Magnesium</keyword>